<sequence length="444" mass="49559">MPTTAETILDSETGAQSNDKPYIPQQLDVDIPQEASLVITHIPAWDSSPISHYPIIKLKTKRINSCWLYVPMDPTGSEEEANSIAASFQSRNDDDQSNMMQKDDDGNLISKANIQSKMTSENNIRENKNSSLVAQTQKPTYNLFEIHIDAPRGYRLTVTSCPSVTVTNQYITYPIPQSSISYSSNQFEGEPGSQAPNSLIQDSQQQQQQGSGFQFDSIKPEDITVIGTQADKKSKTLTQGQPVWSFQQRIVKYNIEGSEIKYVPLFTGTEDDVVQQVKSEDQKDKKQGQQRGGKGRKDLQRNVNQQINTSDANLKPAQIADKDVIDDQQKQEDDGTTQQNATIQTNGTSLQVPVKQVLPFPPKVSIDFTYSFNVMSKAPVLFERVFLLDSFTAIIPYKALSLEEQIKLPSLQQTNSQPDTDLKPGSPQKVEVTDESTSQNEKIQ</sequence>
<evidence type="ECO:0000256" key="1">
    <source>
        <dbReference type="SAM" id="MobiDB-lite"/>
    </source>
</evidence>
<evidence type="ECO:0000313" key="3">
    <source>
        <dbReference type="Proteomes" id="UP000324800"/>
    </source>
</evidence>
<feature type="compositionally biased region" description="Polar residues" evidence="1">
    <location>
        <begin position="410"/>
        <end position="419"/>
    </location>
</feature>
<feature type="non-terminal residue" evidence="2">
    <location>
        <position position="444"/>
    </location>
</feature>
<dbReference type="EMBL" id="SNRW01028505">
    <property type="protein sequence ID" value="KAA6359362.1"/>
    <property type="molecule type" value="Genomic_DNA"/>
</dbReference>
<feature type="region of interest" description="Disordered" evidence="1">
    <location>
        <begin position="182"/>
        <end position="218"/>
    </location>
</feature>
<feature type="compositionally biased region" description="Polar residues" evidence="1">
    <location>
        <begin position="435"/>
        <end position="444"/>
    </location>
</feature>
<name>A0A5J4TNA0_9EUKA</name>
<gene>
    <name evidence="2" type="ORF">EZS28_045111</name>
</gene>
<feature type="region of interest" description="Disordered" evidence="1">
    <location>
        <begin position="277"/>
        <end position="300"/>
    </location>
</feature>
<accession>A0A5J4TNA0</accession>
<comment type="caution">
    <text evidence="2">The sequence shown here is derived from an EMBL/GenBank/DDBJ whole genome shotgun (WGS) entry which is preliminary data.</text>
</comment>
<feature type="compositionally biased region" description="Basic and acidic residues" evidence="1">
    <location>
        <begin position="278"/>
        <end position="287"/>
    </location>
</feature>
<dbReference type="AlphaFoldDB" id="A0A5J4TNA0"/>
<protein>
    <submittedName>
        <fullName evidence="2">Uncharacterized protein</fullName>
    </submittedName>
</protein>
<feature type="region of interest" description="Disordered" evidence="1">
    <location>
        <begin position="1"/>
        <end position="21"/>
    </location>
</feature>
<feature type="region of interest" description="Disordered" evidence="1">
    <location>
        <begin position="410"/>
        <end position="444"/>
    </location>
</feature>
<proteinExistence type="predicted"/>
<reference evidence="2 3" key="1">
    <citation type="submission" date="2019-03" db="EMBL/GenBank/DDBJ databases">
        <title>Single cell metagenomics reveals metabolic interactions within the superorganism composed of flagellate Streblomastix strix and complex community of Bacteroidetes bacteria on its surface.</title>
        <authorList>
            <person name="Treitli S.C."/>
            <person name="Kolisko M."/>
            <person name="Husnik F."/>
            <person name="Keeling P."/>
            <person name="Hampl V."/>
        </authorList>
    </citation>
    <scope>NUCLEOTIDE SEQUENCE [LARGE SCALE GENOMIC DNA]</scope>
    <source>
        <strain evidence="2">ST1C</strain>
    </source>
</reference>
<organism evidence="2 3">
    <name type="scientific">Streblomastix strix</name>
    <dbReference type="NCBI Taxonomy" id="222440"/>
    <lineage>
        <taxon>Eukaryota</taxon>
        <taxon>Metamonada</taxon>
        <taxon>Preaxostyla</taxon>
        <taxon>Oxymonadida</taxon>
        <taxon>Streblomastigidae</taxon>
        <taxon>Streblomastix</taxon>
    </lineage>
</organism>
<dbReference type="Proteomes" id="UP000324800">
    <property type="component" value="Unassembled WGS sequence"/>
</dbReference>
<feature type="compositionally biased region" description="Low complexity" evidence="1">
    <location>
        <begin position="201"/>
        <end position="216"/>
    </location>
</feature>
<evidence type="ECO:0000313" key="2">
    <source>
        <dbReference type="EMBL" id="KAA6359362.1"/>
    </source>
</evidence>